<sequence length="150" mass="16310">MLTIGKLGQAAGVKIPTIRYYEQIGLLPAPERSAGNQRLYPRAALDRLAFIRHSRELGFPLEAIRDLLSLSDNPDQSCAAVDDIARVQLSETRARIARLQALKGELERMLAQCASGTISDCRVIETLAERCHGQTELDVTPDPLSGGANA</sequence>
<dbReference type="InterPro" id="IPR009061">
    <property type="entry name" value="DNA-bd_dom_put_sf"/>
</dbReference>
<dbReference type="InterPro" id="IPR015358">
    <property type="entry name" value="Tscrpt_reg_MerR_DNA-bd"/>
</dbReference>
<evidence type="ECO:0000256" key="1">
    <source>
        <dbReference type="ARBA" id="ARBA00023015"/>
    </source>
</evidence>
<feature type="domain" description="HTH merR-type" evidence="4">
    <location>
        <begin position="1"/>
        <end position="70"/>
    </location>
</feature>
<dbReference type="PROSITE" id="PS50937">
    <property type="entry name" value="HTH_MERR_2"/>
    <property type="match status" value="1"/>
</dbReference>
<dbReference type="Pfam" id="PF00376">
    <property type="entry name" value="MerR"/>
    <property type="match status" value="1"/>
</dbReference>
<dbReference type="SUPFAM" id="SSF46955">
    <property type="entry name" value="Putative DNA-binding domain"/>
    <property type="match status" value="1"/>
</dbReference>
<dbReference type="PANTHER" id="PTHR30204">
    <property type="entry name" value="REDOX-CYCLING DRUG-SENSING TRANSCRIPTIONAL ACTIVATOR SOXR"/>
    <property type="match status" value="1"/>
</dbReference>
<dbReference type="Gene3D" id="1.10.1660.10">
    <property type="match status" value="1"/>
</dbReference>
<keyword evidence="1" id="KW-0805">Transcription regulation</keyword>
<dbReference type="AlphaFoldDB" id="A0A1M7JW67"/>
<accession>A0A1M7JW67</accession>
<evidence type="ECO:0000256" key="3">
    <source>
        <dbReference type="ARBA" id="ARBA00023163"/>
    </source>
</evidence>
<keyword evidence="6" id="KW-1185">Reference proteome</keyword>
<dbReference type="EMBL" id="FRCK01000014">
    <property type="protein sequence ID" value="SHM57234.1"/>
    <property type="molecule type" value="Genomic_DNA"/>
</dbReference>
<proteinExistence type="predicted"/>
<dbReference type="GO" id="GO:0003677">
    <property type="term" value="F:DNA binding"/>
    <property type="evidence" value="ECO:0007669"/>
    <property type="project" value="UniProtKB-KW"/>
</dbReference>
<dbReference type="RefSeq" id="WP_073068602.1">
    <property type="nucleotide sequence ID" value="NZ_FRCK01000014.1"/>
</dbReference>
<dbReference type="SMART" id="SM00422">
    <property type="entry name" value="HTH_MERR"/>
    <property type="match status" value="1"/>
</dbReference>
<dbReference type="Pfam" id="PF09278">
    <property type="entry name" value="MerR-DNA-bind"/>
    <property type="match status" value="1"/>
</dbReference>
<dbReference type="Proteomes" id="UP000184444">
    <property type="component" value="Unassembled WGS sequence"/>
</dbReference>
<protein>
    <submittedName>
        <fullName evidence="5">DNA-binding transcriptional regulator, MerR family</fullName>
    </submittedName>
</protein>
<evidence type="ECO:0000256" key="2">
    <source>
        <dbReference type="ARBA" id="ARBA00023125"/>
    </source>
</evidence>
<evidence type="ECO:0000259" key="4">
    <source>
        <dbReference type="PROSITE" id="PS50937"/>
    </source>
</evidence>
<dbReference type="PRINTS" id="PR00040">
    <property type="entry name" value="HTHMERR"/>
</dbReference>
<dbReference type="InterPro" id="IPR047057">
    <property type="entry name" value="MerR_fam"/>
</dbReference>
<dbReference type="OrthoDB" id="9802944at2"/>
<evidence type="ECO:0000313" key="6">
    <source>
        <dbReference type="Proteomes" id="UP000184444"/>
    </source>
</evidence>
<dbReference type="STRING" id="53463.SAMN05444389_11429"/>
<name>A0A1M7JW67_9RHOB</name>
<dbReference type="GO" id="GO:0003700">
    <property type="term" value="F:DNA-binding transcription factor activity"/>
    <property type="evidence" value="ECO:0007669"/>
    <property type="project" value="InterPro"/>
</dbReference>
<gene>
    <name evidence="5" type="ORF">SAMN05444389_11429</name>
</gene>
<organism evidence="5 6">
    <name type="scientific">Paracoccus solventivorans</name>
    <dbReference type="NCBI Taxonomy" id="53463"/>
    <lineage>
        <taxon>Bacteria</taxon>
        <taxon>Pseudomonadati</taxon>
        <taxon>Pseudomonadota</taxon>
        <taxon>Alphaproteobacteria</taxon>
        <taxon>Rhodobacterales</taxon>
        <taxon>Paracoccaceae</taxon>
        <taxon>Paracoccus</taxon>
    </lineage>
</organism>
<reference evidence="6" key="1">
    <citation type="submission" date="2016-11" db="EMBL/GenBank/DDBJ databases">
        <authorList>
            <person name="Varghese N."/>
            <person name="Submissions S."/>
        </authorList>
    </citation>
    <scope>NUCLEOTIDE SEQUENCE [LARGE SCALE GENOMIC DNA]</scope>
    <source>
        <strain evidence="6">DSM 6637</strain>
    </source>
</reference>
<evidence type="ECO:0000313" key="5">
    <source>
        <dbReference type="EMBL" id="SHM57234.1"/>
    </source>
</evidence>
<dbReference type="InterPro" id="IPR000551">
    <property type="entry name" value="MerR-type_HTH_dom"/>
</dbReference>
<keyword evidence="3" id="KW-0804">Transcription</keyword>
<dbReference type="CDD" id="cd04785">
    <property type="entry name" value="HTH_CadR-PbrR-like"/>
    <property type="match status" value="1"/>
</dbReference>
<dbReference type="PANTHER" id="PTHR30204:SF92">
    <property type="entry name" value="HTH-TYPE TRANSCRIPTIONAL REGULATOR ZNTR"/>
    <property type="match status" value="1"/>
</dbReference>
<keyword evidence="2 5" id="KW-0238">DNA-binding</keyword>